<feature type="domain" description="HTH tetR-type" evidence="5">
    <location>
        <begin position="136"/>
        <end position="196"/>
    </location>
</feature>
<dbReference type="SUPFAM" id="SSF48498">
    <property type="entry name" value="Tetracyclin repressor-like, C-terminal domain"/>
    <property type="match status" value="1"/>
</dbReference>
<name>A0A644VS04_9ZZZZ</name>
<proteinExistence type="predicted"/>
<gene>
    <name evidence="6" type="ORF">SDC9_40329</name>
</gene>
<keyword evidence="4" id="KW-0804">Transcription</keyword>
<accession>A0A644VS04</accession>
<dbReference type="Gene3D" id="1.10.10.60">
    <property type="entry name" value="Homeodomain-like"/>
    <property type="match status" value="1"/>
</dbReference>
<evidence type="ECO:0000256" key="1">
    <source>
        <dbReference type="ARBA" id="ARBA00022491"/>
    </source>
</evidence>
<keyword evidence="1" id="KW-0678">Repressor</keyword>
<sequence>MIQGNKNTPLILTHFHIGELVTACHHVERDKLFHVISREPRIFTLSAKHAVHPAKTAVRRKSPFLSTRGGYFCPVVQCKMTESRNISYVKPAIWQNVVPGATLSGARLYISAKTMETKMSVKRFRCENIFYFCGMEEKLKHILEETTKLFLRYGIKSISMDDIARHLGISKKTLYQFFSDKKDLVLSVMNFHLEQTDSCFRQISEEDGNAIDILVQVSRLLIEKFGKLNPSVTFDLQKYYPEAFRIMMDHKHSHILENIERNLKRGIREGLYRKDINTRIIAYFYLVRMDHIFSIDPDNESMKDLSMEKVLTELFVYHIRGIANEKGIEYFETKLLKEIKPKK</sequence>
<dbReference type="EMBL" id="VSSQ01000417">
    <property type="protein sequence ID" value="MPL94179.1"/>
    <property type="molecule type" value="Genomic_DNA"/>
</dbReference>
<evidence type="ECO:0000256" key="2">
    <source>
        <dbReference type="ARBA" id="ARBA00023015"/>
    </source>
</evidence>
<dbReference type="Pfam" id="PF00440">
    <property type="entry name" value="TetR_N"/>
    <property type="match status" value="1"/>
</dbReference>
<evidence type="ECO:0000256" key="3">
    <source>
        <dbReference type="ARBA" id="ARBA00023125"/>
    </source>
</evidence>
<evidence type="ECO:0000313" key="6">
    <source>
        <dbReference type="EMBL" id="MPL94179.1"/>
    </source>
</evidence>
<evidence type="ECO:0000259" key="5">
    <source>
        <dbReference type="PROSITE" id="PS50977"/>
    </source>
</evidence>
<evidence type="ECO:0000256" key="4">
    <source>
        <dbReference type="ARBA" id="ARBA00023163"/>
    </source>
</evidence>
<dbReference type="InterPro" id="IPR009057">
    <property type="entry name" value="Homeodomain-like_sf"/>
</dbReference>
<dbReference type="PANTHER" id="PTHR30055:SF175">
    <property type="entry name" value="HTH-TYPE TRANSCRIPTIONAL REPRESSOR KSTR2"/>
    <property type="match status" value="1"/>
</dbReference>
<organism evidence="6">
    <name type="scientific">bioreactor metagenome</name>
    <dbReference type="NCBI Taxonomy" id="1076179"/>
    <lineage>
        <taxon>unclassified sequences</taxon>
        <taxon>metagenomes</taxon>
        <taxon>ecological metagenomes</taxon>
    </lineage>
</organism>
<dbReference type="InterPro" id="IPR036271">
    <property type="entry name" value="Tet_transcr_reg_TetR-rel_C_sf"/>
</dbReference>
<dbReference type="AlphaFoldDB" id="A0A644VS04"/>
<dbReference type="InterPro" id="IPR050109">
    <property type="entry name" value="HTH-type_TetR-like_transc_reg"/>
</dbReference>
<dbReference type="GO" id="GO:0003700">
    <property type="term" value="F:DNA-binding transcription factor activity"/>
    <property type="evidence" value="ECO:0007669"/>
    <property type="project" value="TreeGrafter"/>
</dbReference>
<dbReference type="InterPro" id="IPR001647">
    <property type="entry name" value="HTH_TetR"/>
</dbReference>
<keyword evidence="3" id="KW-0238">DNA-binding</keyword>
<dbReference type="SUPFAM" id="SSF46689">
    <property type="entry name" value="Homeodomain-like"/>
    <property type="match status" value="1"/>
</dbReference>
<reference evidence="6" key="1">
    <citation type="submission" date="2019-08" db="EMBL/GenBank/DDBJ databases">
        <authorList>
            <person name="Kucharzyk K."/>
            <person name="Murdoch R.W."/>
            <person name="Higgins S."/>
            <person name="Loffler F."/>
        </authorList>
    </citation>
    <scope>NUCLEOTIDE SEQUENCE</scope>
</reference>
<keyword evidence="2" id="KW-0805">Transcription regulation</keyword>
<dbReference type="PRINTS" id="PR00455">
    <property type="entry name" value="HTHTETR"/>
</dbReference>
<dbReference type="PANTHER" id="PTHR30055">
    <property type="entry name" value="HTH-TYPE TRANSCRIPTIONAL REGULATOR RUTR"/>
    <property type="match status" value="1"/>
</dbReference>
<dbReference type="Gene3D" id="1.10.357.10">
    <property type="entry name" value="Tetracycline Repressor, domain 2"/>
    <property type="match status" value="1"/>
</dbReference>
<dbReference type="PROSITE" id="PS50977">
    <property type="entry name" value="HTH_TETR_2"/>
    <property type="match status" value="1"/>
</dbReference>
<comment type="caution">
    <text evidence="6">The sequence shown here is derived from an EMBL/GenBank/DDBJ whole genome shotgun (WGS) entry which is preliminary data.</text>
</comment>
<protein>
    <recommendedName>
        <fullName evidence="5">HTH tetR-type domain-containing protein</fullName>
    </recommendedName>
</protein>
<dbReference type="GO" id="GO:0000976">
    <property type="term" value="F:transcription cis-regulatory region binding"/>
    <property type="evidence" value="ECO:0007669"/>
    <property type="project" value="TreeGrafter"/>
</dbReference>